<reference evidence="9" key="1">
    <citation type="submission" date="2016-05" db="EMBL/GenBank/DDBJ databases">
        <title>Comparative genomics of biotechnologically important yeasts.</title>
        <authorList>
            <consortium name="DOE Joint Genome Institute"/>
            <person name="Riley R."/>
            <person name="Haridas S."/>
            <person name="Wolfe K.H."/>
            <person name="Lopes M.R."/>
            <person name="Hittinger C.T."/>
            <person name="Goker M."/>
            <person name="Salamov A."/>
            <person name="Wisecaver J."/>
            <person name="Long T.M."/>
            <person name="Aerts A.L."/>
            <person name="Barry K."/>
            <person name="Choi C."/>
            <person name="Clum A."/>
            <person name="Coughlan A.Y."/>
            <person name="Deshpande S."/>
            <person name="Douglass A.P."/>
            <person name="Hanson S.J."/>
            <person name="Klenk H.-P."/>
            <person name="Labutti K."/>
            <person name="Lapidus A."/>
            <person name="Lindquist E."/>
            <person name="Lipzen A."/>
            <person name="Meier-Kolthoff J.P."/>
            <person name="Ohm R.A."/>
            <person name="Otillar R.P."/>
            <person name="Pangilinan J."/>
            <person name="Peng Y."/>
            <person name="Rokas A."/>
            <person name="Rosa C.A."/>
            <person name="Scheuner C."/>
            <person name="Sibirny A.A."/>
            <person name="Slot J.C."/>
            <person name="Stielow J.B."/>
            <person name="Sun H."/>
            <person name="Kurtzman C.P."/>
            <person name="Blackwell M."/>
            <person name="Grigoriev I.V."/>
            <person name="Jeffries T.W."/>
        </authorList>
    </citation>
    <scope>NUCLEOTIDE SEQUENCE [LARGE SCALE GENOMIC DNA]</scope>
    <source>
        <strain evidence="9">NRRL Y-1933</strain>
    </source>
</reference>
<dbReference type="AlphaFoldDB" id="A0A1E4RMN4"/>
<evidence type="ECO:0000256" key="1">
    <source>
        <dbReference type="ARBA" id="ARBA00001933"/>
    </source>
</evidence>
<dbReference type="Proteomes" id="UP000095085">
    <property type="component" value="Unassembled WGS sequence"/>
</dbReference>
<dbReference type="Gene3D" id="3.90.1150.10">
    <property type="entry name" value="Aspartate Aminotransferase, domain 1"/>
    <property type="match status" value="1"/>
</dbReference>
<evidence type="ECO:0000259" key="7">
    <source>
        <dbReference type="Pfam" id="PF00155"/>
    </source>
</evidence>
<dbReference type="STRING" id="984485.A0A1E4RMN4"/>
<evidence type="ECO:0000313" key="8">
    <source>
        <dbReference type="EMBL" id="ODV68451.1"/>
    </source>
</evidence>
<dbReference type="Gene3D" id="3.40.640.10">
    <property type="entry name" value="Type I PLP-dependent aspartate aminotransferase-like (Major domain)"/>
    <property type="match status" value="1"/>
</dbReference>
<dbReference type="InterPro" id="IPR015421">
    <property type="entry name" value="PyrdxlP-dep_Trfase_major"/>
</dbReference>
<comment type="subunit">
    <text evidence="3">Homodimer.</text>
</comment>
<organism evidence="8 9">
    <name type="scientific">Hyphopichia burtonii NRRL Y-1933</name>
    <dbReference type="NCBI Taxonomy" id="984485"/>
    <lineage>
        <taxon>Eukaryota</taxon>
        <taxon>Fungi</taxon>
        <taxon>Dikarya</taxon>
        <taxon>Ascomycota</taxon>
        <taxon>Saccharomycotina</taxon>
        <taxon>Pichiomycetes</taxon>
        <taxon>Debaryomycetaceae</taxon>
        <taxon>Hyphopichia</taxon>
    </lineage>
</organism>
<dbReference type="GeneID" id="30997987"/>
<dbReference type="CDD" id="cd00609">
    <property type="entry name" value="AAT_like"/>
    <property type="match status" value="1"/>
</dbReference>
<dbReference type="InterPro" id="IPR004839">
    <property type="entry name" value="Aminotransferase_I/II_large"/>
</dbReference>
<dbReference type="GO" id="GO:0004069">
    <property type="term" value="F:L-aspartate:2-oxoglutarate aminotransferase activity"/>
    <property type="evidence" value="ECO:0007669"/>
    <property type="project" value="TreeGrafter"/>
</dbReference>
<dbReference type="InterPro" id="IPR015424">
    <property type="entry name" value="PyrdxlP-dep_Trfase"/>
</dbReference>
<evidence type="ECO:0000256" key="6">
    <source>
        <dbReference type="ARBA" id="ARBA00022898"/>
    </source>
</evidence>
<comment type="cofactor">
    <cofactor evidence="1">
        <name>pyridoxal 5'-phosphate</name>
        <dbReference type="ChEBI" id="CHEBI:597326"/>
    </cofactor>
</comment>
<evidence type="ECO:0000256" key="4">
    <source>
        <dbReference type="ARBA" id="ARBA00022576"/>
    </source>
</evidence>
<dbReference type="OrthoDB" id="6752799at2759"/>
<evidence type="ECO:0000256" key="2">
    <source>
        <dbReference type="ARBA" id="ARBA00007441"/>
    </source>
</evidence>
<keyword evidence="4" id="KW-0032">Aminotransferase</keyword>
<proteinExistence type="inferred from homology"/>
<evidence type="ECO:0000313" key="9">
    <source>
        <dbReference type="Proteomes" id="UP000095085"/>
    </source>
</evidence>
<keyword evidence="6" id="KW-0663">Pyridoxal phosphate</keyword>
<dbReference type="EMBL" id="KV454539">
    <property type="protein sequence ID" value="ODV68451.1"/>
    <property type="molecule type" value="Genomic_DNA"/>
</dbReference>
<accession>A0A1E4RMN4</accession>
<dbReference type="Pfam" id="PF00155">
    <property type="entry name" value="Aminotran_1_2"/>
    <property type="match status" value="1"/>
</dbReference>
<dbReference type="RefSeq" id="XP_020077518.1">
    <property type="nucleotide sequence ID" value="XM_020223438.1"/>
</dbReference>
<keyword evidence="5 8" id="KW-0808">Transferase</keyword>
<dbReference type="GO" id="GO:0006532">
    <property type="term" value="P:aspartate biosynthetic process"/>
    <property type="evidence" value="ECO:0007669"/>
    <property type="project" value="TreeGrafter"/>
</dbReference>
<feature type="domain" description="Aminotransferase class I/classII large" evidence="7">
    <location>
        <begin position="32"/>
        <end position="395"/>
    </location>
</feature>
<name>A0A1E4RMN4_9ASCO</name>
<dbReference type="SUPFAM" id="SSF53383">
    <property type="entry name" value="PLP-dependent transferases"/>
    <property type="match status" value="1"/>
</dbReference>
<protein>
    <submittedName>
        <fullName evidence="8">PLP-dependent transferase</fullName>
    </submittedName>
</protein>
<evidence type="ECO:0000256" key="3">
    <source>
        <dbReference type="ARBA" id="ARBA00011738"/>
    </source>
</evidence>
<dbReference type="InterPro" id="IPR015422">
    <property type="entry name" value="PyrdxlP-dep_Trfase_small"/>
</dbReference>
<dbReference type="GO" id="GO:0005829">
    <property type="term" value="C:cytosol"/>
    <property type="evidence" value="ECO:0007669"/>
    <property type="project" value="TreeGrafter"/>
</dbReference>
<gene>
    <name evidence="8" type="ORF">HYPBUDRAFT_4558</name>
</gene>
<dbReference type="PANTHER" id="PTHR11879">
    <property type="entry name" value="ASPARTATE AMINOTRANSFERASE"/>
    <property type="match status" value="1"/>
</dbReference>
<dbReference type="PANTHER" id="PTHR11879:SF55">
    <property type="entry name" value="GLUTAMATE OXALOACETATE TRANSAMINASE 1, ISOFORM B"/>
    <property type="match status" value="1"/>
</dbReference>
<comment type="similarity">
    <text evidence="2">Belongs to the class-I pyridoxal-phosphate-dependent aminotransferase family.</text>
</comment>
<sequence length="402" mass="45914">MTLTSAFTEVPYSAPEPLVKVLNKCAKDQNPNKIDVTIGVYMTEDGDSSYVFPSVKQAKQELLVKDPGHCYTKMSGVPEFIRGSQNLIFGEYAKDGRVASIQTISGTGSLHIAFQFLRSIGYNRYYLGNPSWVNYYPMIESIGGEIKEYQYYDNLTHEVDFESLEKAIREAEPQSAFLIQLCGHNPTGVDYSKDQWRQISKLVKNREILLVIDSAYLGFASGSIYEDSWAIRYLYEQNHEFLVCQSYSKNMGLYSERSGVIHVVLQDTRLRDNVESRLVAIFRNECSFAPAYGARIGAKLLNDDYLNKIWGKDVYSVYERVTNIKRQIFNKLTDLETPGNWEFVTKAKGLFWFSGLDKNQVNRMMNEYSIYMSENGRVNIAGINSSNIDYFCYAINKVVSQS</sequence>
<evidence type="ECO:0000256" key="5">
    <source>
        <dbReference type="ARBA" id="ARBA00022679"/>
    </source>
</evidence>
<dbReference type="PRINTS" id="PR00799">
    <property type="entry name" value="TRANSAMINASE"/>
</dbReference>
<dbReference type="GO" id="GO:0030170">
    <property type="term" value="F:pyridoxal phosphate binding"/>
    <property type="evidence" value="ECO:0007669"/>
    <property type="project" value="InterPro"/>
</dbReference>
<dbReference type="InterPro" id="IPR000796">
    <property type="entry name" value="Asp_trans"/>
</dbReference>
<keyword evidence="9" id="KW-1185">Reference proteome</keyword>